<protein>
    <recommendedName>
        <fullName evidence="4 14">Undecaprenyl-diphosphatase</fullName>
        <ecNumber evidence="3 14">3.6.1.27</ecNumber>
    </recommendedName>
    <alternativeName>
        <fullName evidence="12 14">Bacitracin resistance protein</fullName>
    </alternativeName>
    <alternativeName>
        <fullName evidence="11 14">Undecaprenyl pyrophosphate phosphatase</fullName>
    </alternativeName>
</protein>
<evidence type="ECO:0000256" key="3">
    <source>
        <dbReference type="ARBA" id="ARBA00012374"/>
    </source>
</evidence>
<keyword evidence="6 14" id="KW-0812">Transmembrane</keyword>
<evidence type="ECO:0000256" key="10">
    <source>
        <dbReference type="ARBA" id="ARBA00023251"/>
    </source>
</evidence>
<dbReference type="NCBIfam" id="NF001390">
    <property type="entry name" value="PRK00281.1-4"/>
    <property type="match status" value="1"/>
</dbReference>
<evidence type="ECO:0000256" key="7">
    <source>
        <dbReference type="ARBA" id="ARBA00022801"/>
    </source>
</evidence>
<feature type="transmembrane region" description="Helical" evidence="14">
    <location>
        <begin position="111"/>
        <end position="130"/>
    </location>
</feature>
<evidence type="ECO:0000256" key="2">
    <source>
        <dbReference type="ARBA" id="ARBA00010621"/>
    </source>
</evidence>
<evidence type="ECO:0000256" key="8">
    <source>
        <dbReference type="ARBA" id="ARBA00022989"/>
    </source>
</evidence>
<feature type="transmembrane region" description="Helical" evidence="14">
    <location>
        <begin position="216"/>
        <end position="243"/>
    </location>
</feature>
<dbReference type="GO" id="GO:0005886">
    <property type="term" value="C:plasma membrane"/>
    <property type="evidence" value="ECO:0007669"/>
    <property type="project" value="UniProtKB-SubCell"/>
</dbReference>
<reference evidence="15 16" key="1">
    <citation type="journal article" date="2019" name="Nat. Microbiol.">
        <title>Mediterranean grassland soil C-N compound turnover is dependent on rainfall and depth, and is mediated by genomically divergent microorganisms.</title>
        <authorList>
            <person name="Diamond S."/>
            <person name="Andeer P.F."/>
            <person name="Li Z."/>
            <person name="Crits-Christoph A."/>
            <person name="Burstein D."/>
            <person name="Anantharaman K."/>
            <person name="Lane K.R."/>
            <person name="Thomas B.C."/>
            <person name="Pan C."/>
            <person name="Northen T.R."/>
            <person name="Banfield J.F."/>
        </authorList>
    </citation>
    <scope>NUCLEOTIDE SEQUENCE [LARGE SCALE GENOMIC DNA]</scope>
    <source>
        <strain evidence="15">WS_6</strain>
    </source>
</reference>
<feature type="transmembrane region" description="Helical" evidence="14">
    <location>
        <begin position="255"/>
        <end position="274"/>
    </location>
</feature>
<dbReference type="GO" id="GO:0009252">
    <property type="term" value="P:peptidoglycan biosynthetic process"/>
    <property type="evidence" value="ECO:0007669"/>
    <property type="project" value="UniProtKB-KW"/>
</dbReference>
<evidence type="ECO:0000313" key="15">
    <source>
        <dbReference type="EMBL" id="TMQ60703.1"/>
    </source>
</evidence>
<dbReference type="EC" id="3.6.1.27" evidence="3 14"/>
<feature type="transmembrane region" description="Helical" evidence="14">
    <location>
        <begin position="40"/>
        <end position="60"/>
    </location>
</feature>
<keyword evidence="14" id="KW-0133">Cell shape</keyword>
<evidence type="ECO:0000256" key="5">
    <source>
        <dbReference type="ARBA" id="ARBA00022475"/>
    </source>
</evidence>
<dbReference type="GO" id="GO:0046677">
    <property type="term" value="P:response to antibiotic"/>
    <property type="evidence" value="ECO:0007669"/>
    <property type="project" value="UniProtKB-UniRule"/>
</dbReference>
<evidence type="ECO:0000256" key="4">
    <source>
        <dbReference type="ARBA" id="ARBA00021581"/>
    </source>
</evidence>
<evidence type="ECO:0000256" key="1">
    <source>
        <dbReference type="ARBA" id="ARBA00004651"/>
    </source>
</evidence>
<dbReference type="Pfam" id="PF02673">
    <property type="entry name" value="BacA"/>
    <property type="match status" value="1"/>
</dbReference>
<dbReference type="GO" id="GO:0071555">
    <property type="term" value="P:cell wall organization"/>
    <property type="evidence" value="ECO:0007669"/>
    <property type="project" value="UniProtKB-KW"/>
</dbReference>
<dbReference type="EMBL" id="VBOW01000013">
    <property type="protein sequence ID" value="TMQ60703.1"/>
    <property type="molecule type" value="Genomic_DNA"/>
</dbReference>
<evidence type="ECO:0000256" key="12">
    <source>
        <dbReference type="ARBA" id="ARBA00032932"/>
    </source>
</evidence>
<comment type="catalytic activity">
    <reaction evidence="13 14">
        <text>di-trans,octa-cis-undecaprenyl diphosphate + H2O = di-trans,octa-cis-undecaprenyl phosphate + phosphate + H(+)</text>
        <dbReference type="Rhea" id="RHEA:28094"/>
        <dbReference type="ChEBI" id="CHEBI:15377"/>
        <dbReference type="ChEBI" id="CHEBI:15378"/>
        <dbReference type="ChEBI" id="CHEBI:43474"/>
        <dbReference type="ChEBI" id="CHEBI:58405"/>
        <dbReference type="ChEBI" id="CHEBI:60392"/>
        <dbReference type="EC" id="3.6.1.27"/>
    </reaction>
</comment>
<evidence type="ECO:0000256" key="6">
    <source>
        <dbReference type="ARBA" id="ARBA00022692"/>
    </source>
</evidence>
<comment type="similarity">
    <text evidence="2 14">Belongs to the UppP family.</text>
</comment>
<dbReference type="HAMAP" id="MF_01006">
    <property type="entry name" value="Undec_diphosphatase"/>
    <property type="match status" value="1"/>
</dbReference>
<dbReference type="InterPro" id="IPR003824">
    <property type="entry name" value="UppP"/>
</dbReference>
<keyword evidence="7 14" id="KW-0378">Hydrolase</keyword>
<evidence type="ECO:0000313" key="16">
    <source>
        <dbReference type="Proteomes" id="UP000316852"/>
    </source>
</evidence>
<comment type="miscellaneous">
    <text evidence="14">Bacitracin is thought to be involved in the inhibition of peptidoglycan synthesis by sequestering undecaprenyl diphosphate, thereby reducing the pool of lipid carrier available.</text>
</comment>
<accession>A0A538TAN3</accession>
<name>A0A538TAN3_UNCEI</name>
<dbReference type="AlphaFoldDB" id="A0A538TAN3"/>
<comment type="subcellular location">
    <subcellularLocation>
        <location evidence="1 14">Cell membrane</location>
        <topology evidence="1 14">Multi-pass membrane protein</topology>
    </subcellularLocation>
</comment>
<evidence type="ECO:0000256" key="14">
    <source>
        <dbReference type="HAMAP-Rule" id="MF_01006"/>
    </source>
</evidence>
<feature type="transmembrane region" description="Helical" evidence="14">
    <location>
        <begin position="81"/>
        <end position="99"/>
    </location>
</feature>
<keyword evidence="9 14" id="KW-0472">Membrane</keyword>
<dbReference type="PANTHER" id="PTHR30622:SF3">
    <property type="entry name" value="UNDECAPRENYL-DIPHOSPHATASE"/>
    <property type="match status" value="1"/>
</dbReference>
<keyword evidence="14" id="KW-0961">Cell wall biogenesis/degradation</keyword>
<evidence type="ECO:0000256" key="11">
    <source>
        <dbReference type="ARBA" id="ARBA00032707"/>
    </source>
</evidence>
<comment type="caution">
    <text evidence="15">The sequence shown here is derived from an EMBL/GenBank/DDBJ whole genome shotgun (WGS) entry which is preliminary data.</text>
</comment>
<keyword evidence="10 14" id="KW-0046">Antibiotic resistance</keyword>
<keyword evidence="5 14" id="KW-1003">Cell membrane</keyword>
<dbReference type="Proteomes" id="UP000316852">
    <property type="component" value="Unassembled WGS sequence"/>
</dbReference>
<gene>
    <name evidence="14" type="primary">uppP</name>
    <name evidence="15" type="ORF">E6K76_01530</name>
</gene>
<keyword evidence="8 14" id="KW-1133">Transmembrane helix</keyword>
<comment type="function">
    <text evidence="14">Catalyzes the dephosphorylation of undecaprenyl diphosphate (UPP). Confers resistance to bacitracin.</text>
</comment>
<evidence type="ECO:0000256" key="13">
    <source>
        <dbReference type="ARBA" id="ARBA00047594"/>
    </source>
</evidence>
<proteinExistence type="inferred from homology"/>
<evidence type="ECO:0000256" key="9">
    <source>
        <dbReference type="ARBA" id="ARBA00023136"/>
    </source>
</evidence>
<feature type="transmembrane region" description="Helical" evidence="14">
    <location>
        <begin position="169"/>
        <end position="195"/>
    </location>
</feature>
<dbReference type="GO" id="GO:0008360">
    <property type="term" value="P:regulation of cell shape"/>
    <property type="evidence" value="ECO:0007669"/>
    <property type="project" value="UniProtKB-KW"/>
</dbReference>
<dbReference type="GO" id="GO:0050380">
    <property type="term" value="F:undecaprenyl-diphosphatase activity"/>
    <property type="evidence" value="ECO:0007669"/>
    <property type="project" value="UniProtKB-UniRule"/>
</dbReference>
<keyword evidence="14" id="KW-0573">Peptidoglycan synthesis</keyword>
<dbReference type="PANTHER" id="PTHR30622">
    <property type="entry name" value="UNDECAPRENYL-DIPHOSPHATASE"/>
    <property type="match status" value="1"/>
</dbReference>
<feature type="transmembrane region" description="Helical" evidence="14">
    <location>
        <begin position="142"/>
        <end position="163"/>
    </location>
</feature>
<organism evidence="15 16">
    <name type="scientific">Eiseniibacteriota bacterium</name>
    <dbReference type="NCBI Taxonomy" id="2212470"/>
    <lineage>
        <taxon>Bacteria</taxon>
        <taxon>Candidatus Eiseniibacteriota</taxon>
    </lineage>
</organism>
<sequence>MSLFQAGILGAIEGLTEFLPVSSTGHLILAAHAMGLVGGVMNDFEIVIQAGALLAVLWLYRVRVLEVLGGIARPRSRGGSLLVKLAVAFLPAAIAGLTLHKAIERHLFGPHPVAIALFAGGVVMVCFERWRRTRRGTPAFESVDAIPFGVALAIGVFQCASLWPGVSRAMVTILAGLLLGCSAIAAAEFSFLLALPTLGAATLFDLVKSREALLGGASVGPAAMAVGLGVAAIVAAIAIRSFLRYLTRHGLEPFGWYRIVLGLALFALLWHRAWGFR</sequence>